<keyword evidence="6 8" id="KW-0012">Acyltransferase</keyword>
<dbReference type="Pfam" id="PF03279">
    <property type="entry name" value="Lip_A_acyltrans"/>
    <property type="match status" value="1"/>
</dbReference>
<evidence type="ECO:0000256" key="4">
    <source>
        <dbReference type="ARBA" id="ARBA00022679"/>
    </source>
</evidence>
<gene>
    <name evidence="8" type="ORF">ABXR19_03050</name>
</gene>
<keyword evidence="2" id="KW-1003">Cell membrane</keyword>
<dbReference type="PANTHER" id="PTHR30606:SF10">
    <property type="entry name" value="PHOSPHATIDYLINOSITOL MANNOSIDE ACYLTRANSFERASE"/>
    <property type="match status" value="1"/>
</dbReference>
<keyword evidence="4" id="KW-0808">Transferase</keyword>
<evidence type="ECO:0000256" key="7">
    <source>
        <dbReference type="SAM" id="MobiDB-lite"/>
    </source>
</evidence>
<evidence type="ECO:0000256" key="2">
    <source>
        <dbReference type="ARBA" id="ARBA00022475"/>
    </source>
</evidence>
<evidence type="ECO:0000256" key="3">
    <source>
        <dbReference type="ARBA" id="ARBA00022519"/>
    </source>
</evidence>
<evidence type="ECO:0000256" key="6">
    <source>
        <dbReference type="ARBA" id="ARBA00023315"/>
    </source>
</evidence>
<comment type="subcellular location">
    <subcellularLocation>
        <location evidence="1">Cell inner membrane</location>
    </subcellularLocation>
</comment>
<keyword evidence="3" id="KW-0997">Cell inner membrane</keyword>
<keyword evidence="5" id="KW-0472">Membrane</keyword>
<reference evidence="8 9" key="1">
    <citation type="submission" date="2024-07" db="EMBL/GenBank/DDBJ databases">
        <title>Uliginosibacterium flavum JJ3220;KACC:17644.</title>
        <authorList>
            <person name="Kim M.K."/>
        </authorList>
    </citation>
    <scope>NUCLEOTIDE SEQUENCE [LARGE SCALE GENOMIC DNA]</scope>
    <source>
        <strain evidence="8 9">KACC:17644</strain>
    </source>
</reference>
<dbReference type="InterPro" id="IPR004960">
    <property type="entry name" value="LipA_acyltrans"/>
</dbReference>
<evidence type="ECO:0000313" key="9">
    <source>
        <dbReference type="Proteomes" id="UP001549691"/>
    </source>
</evidence>
<protein>
    <submittedName>
        <fullName evidence="8">Lysophospholipid acyltransferase family protein</fullName>
    </submittedName>
</protein>
<evidence type="ECO:0000256" key="1">
    <source>
        <dbReference type="ARBA" id="ARBA00004533"/>
    </source>
</evidence>
<dbReference type="RefSeq" id="WP_354599606.1">
    <property type="nucleotide sequence ID" value="NZ_JBEWZI010000002.1"/>
</dbReference>
<keyword evidence="9" id="KW-1185">Reference proteome</keyword>
<dbReference type="PANTHER" id="PTHR30606">
    <property type="entry name" value="LIPID A BIOSYNTHESIS LAUROYL ACYLTRANSFERASE"/>
    <property type="match status" value="1"/>
</dbReference>
<accession>A0ABV2TGV2</accession>
<feature type="region of interest" description="Disordered" evidence="7">
    <location>
        <begin position="282"/>
        <end position="301"/>
    </location>
</feature>
<dbReference type="NCBIfam" id="NF006487">
    <property type="entry name" value="PRK08905.1"/>
    <property type="match status" value="1"/>
</dbReference>
<dbReference type="PIRSF" id="PIRSF026649">
    <property type="entry name" value="MsbB"/>
    <property type="match status" value="1"/>
</dbReference>
<dbReference type="Proteomes" id="UP001549691">
    <property type="component" value="Unassembled WGS sequence"/>
</dbReference>
<evidence type="ECO:0000256" key="5">
    <source>
        <dbReference type="ARBA" id="ARBA00023136"/>
    </source>
</evidence>
<dbReference type="GO" id="GO:0016746">
    <property type="term" value="F:acyltransferase activity"/>
    <property type="evidence" value="ECO:0007669"/>
    <property type="project" value="UniProtKB-KW"/>
</dbReference>
<evidence type="ECO:0000313" key="8">
    <source>
        <dbReference type="EMBL" id="MET7013151.1"/>
    </source>
</evidence>
<organism evidence="8 9">
    <name type="scientific">Uliginosibacterium flavum</name>
    <dbReference type="NCBI Taxonomy" id="1396831"/>
    <lineage>
        <taxon>Bacteria</taxon>
        <taxon>Pseudomonadati</taxon>
        <taxon>Pseudomonadota</taxon>
        <taxon>Betaproteobacteria</taxon>
        <taxon>Rhodocyclales</taxon>
        <taxon>Zoogloeaceae</taxon>
        <taxon>Uliginosibacterium</taxon>
    </lineage>
</organism>
<dbReference type="CDD" id="cd07984">
    <property type="entry name" value="LPLAT_LABLAT-like"/>
    <property type="match status" value="1"/>
</dbReference>
<name>A0ABV2TGV2_9RHOO</name>
<comment type="caution">
    <text evidence="8">The sequence shown here is derived from an EMBL/GenBank/DDBJ whole genome shotgun (WGS) entry which is preliminary data.</text>
</comment>
<feature type="compositionally biased region" description="Low complexity" evidence="7">
    <location>
        <begin position="289"/>
        <end position="301"/>
    </location>
</feature>
<sequence>MSLNRLLPPLFRLFGRFSLPALHRLGGWAGLATYALSGSYRRRLQENMARGLGRNPTRTELHANASETGRMMLELPFVWLRPLDEVLQHIVEVVGWDLVESAHTEGSTIIALTPHMGCFEIASQYFGTHLPMTVLYRPPKQSGIEQILRAGRARGQLTLATADLAGVRHIIKGLRQGVSTGLLPDQAPGKGEGVWAPFFGKPAYTMTLAARLSEVKNTRVLLFWGERIVGKGWRLHIFAPQTPIEGSLEERVHAINHAVEDVIRKCPTQYLWGYNRYKTPAGAPPPPSADASPSPLAPDAE</sequence>
<proteinExistence type="predicted"/>
<dbReference type="EMBL" id="JBEWZI010000002">
    <property type="protein sequence ID" value="MET7013151.1"/>
    <property type="molecule type" value="Genomic_DNA"/>
</dbReference>